<gene>
    <name evidence="1" type="ORF">BDN70DRAFT_972762</name>
</gene>
<sequence length="155" mass="16837">MATCICPTTTDCATCAIHIQAPEMHSATVYTSRHHDKASPPTRHLAGALLPPLLHASLRLCFSVRSAASRMQHRHTLSTTLTCIACATLPARAPSSRVLPIVTHHHCVSRPSTRPASAPRYTGGSHHGLGQAEITQEQHGWAWGHQTQIPVHYCH</sequence>
<name>A0A9P6CMA2_9AGAR</name>
<reference evidence="1" key="1">
    <citation type="submission" date="2020-11" db="EMBL/GenBank/DDBJ databases">
        <authorList>
            <consortium name="DOE Joint Genome Institute"/>
            <person name="Ahrendt S."/>
            <person name="Riley R."/>
            <person name="Andreopoulos W."/>
            <person name="Labutti K."/>
            <person name="Pangilinan J."/>
            <person name="Ruiz-Duenas F.J."/>
            <person name="Barrasa J.M."/>
            <person name="Sanchez-Garcia M."/>
            <person name="Camarero S."/>
            <person name="Miyauchi S."/>
            <person name="Serrano A."/>
            <person name="Linde D."/>
            <person name="Babiker R."/>
            <person name="Drula E."/>
            <person name="Ayuso-Fernandez I."/>
            <person name="Pacheco R."/>
            <person name="Padilla G."/>
            <person name="Ferreira P."/>
            <person name="Barriuso J."/>
            <person name="Kellner H."/>
            <person name="Castanera R."/>
            <person name="Alfaro M."/>
            <person name="Ramirez L."/>
            <person name="Pisabarro A.G."/>
            <person name="Kuo A."/>
            <person name="Tritt A."/>
            <person name="Lipzen A."/>
            <person name="He G."/>
            <person name="Yan M."/>
            <person name="Ng V."/>
            <person name="Cullen D."/>
            <person name="Martin F."/>
            <person name="Rosso M.-N."/>
            <person name="Henrissat B."/>
            <person name="Hibbett D."/>
            <person name="Martinez A.T."/>
            <person name="Grigoriev I.V."/>
        </authorList>
    </citation>
    <scope>NUCLEOTIDE SEQUENCE</scope>
    <source>
        <strain evidence="1">CIRM-BRFM 674</strain>
    </source>
</reference>
<keyword evidence="2" id="KW-1185">Reference proteome</keyword>
<proteinExistence type="predicted"/>
<evidence type="ECO:0000313" key="2">
    <source>
        <dbReference type="Proteomes" id="UP000807469"/>
    </source>
</evidence>
<evidence type="ECO:0000313" key="1">
    <source>
        <dbReference type="EMBL" id="KAF9472071.1"/>
    </source>
</evidence>
<protein>
    <submittedName>
        <fullName evidence="1">Uncharacterized protein</fullName>
    </submittedName>
</protein>
<dbReference type="EMBL" id="MU155583">
    <property type="protein sequence ID" value="KAF9472071.1"/>
    <property type="molecule type" value="Genomic_DNA"/>
</dbReference>
<accession>A0A9P6CMA2</accession>
<dbReference type="AlphaFoldDB" id="A0A9P6CMA2"/>
<comment type="caution">
    <text evidence="1">The sequence shown here is derived from an EMBL/GenBank/DDBJ whole genome shotgun (WGS) entry which is preliminary data.</text>
</comment>
<organism evidence="1 2">
    <name type="scientific">Pholiota conissans</name>
    <dbReference type="NCBI Taxonomy" id="109636"/>
    <lineage>
        <taxon>Eukaryota</taxon>
        <taxon>Fungi</taxon>
        <taxon>Dikarya</taxon>
        <taxon>Basidiomycota</taxon>
        <taxon>Agaricomycotina</taxon>
        <taxon>Agaricomycetes</taxon>
        <taxon>Agaricomycetidae</taxon>
        <taxon>Agaricales</taxon>
        <taxon>Agaricineae</taxon>
        <taxon>Strophariaceae</taxon>
        <taxon>Pholiota</taxon>
    </lineage>
</organism>
<dbReference type="Proteomes" id="UP000807469">
    <property type="component" value="Unassembled WGS sequence"/>
</dbReference>